<organism evidence="2">
    <name type="scientific">Absidia glauca</name>
    <name type="common">Pin mould</name>
    <dbReference type="NCBI Taxonomy" id="4829"/>
    <lineage>
        <taxon>Eukaryota</taxon>
        <taxon>Fungi</taxon>
        <taxon>Fungi incertae sedis</taxon>
        <taxon>Mucoromycota</taxon>
        <taxon>Mucoromycotina</taxon>
        <taxon>Mucoromycetes</taxon>
        <taxon>Mucorales</taxon>
        <taxon>Cunninghamellaceae</taxon>
        <taxon>Absidia</taxon>
    </lineage>
</organism>
<reference evidence="2" key="1">
    <citation type="submission" date="2016-04" db="EMBL/GenBank/DDBJ databases">
        <authorList>
            <person name="Evans L.H."/>
            <person name="Alamgir A."/>
            <person name="Owens N."/>
            <person name="Weber N.D."/>
            <person name="Virtaneva K."/>
            <person name="Barbian K."/>
            <person name="Babar A."/>
            <person name="Rosenke K."/>
        </authorList>
    </citation>
    <scope>NUCLEOTIDE SEQUENCE [LARGE SCALE GENOMIC DNA]</scope>
    <source>
        <strain evidence="2">CBS 101.48</strain>
    </source>
</reference>
<dbReference type="Proteomes" id="UP000078561">
    <property type="component" value="Unassembled WGS sequence"/>
</dbReference>
<gene>
    <name evidence="2" type="primary">ABSGL_15197.1 scaffold 15431</name>
</gene>
<dbReference type="GO" id="GO:0030905">
    <property type="term" value="C:retromer, tubulation complex"/>
    <property type="evidence" value="ECO:0007669"/>
    <property type="project" value="TreeGrafter"/>
</dbReference>
<dbReference type="GO" id="GO:0042147">
    <property type="term" value="P:retrograde transport, endosome to Golgi"/>
    <property type="evidence" value="ECO:0007669"/>
    <property type="project" value="TreeGrafter"/>
</dbReference>
<accession>A0A163KNG0</accession>
<evidence type="ECO:0000313" key="2">
    <source>
        <dbReference type="EMBL" id="SAM09513.1"/>
    </source>
</evidence>
<dbReference type="GO" id="GO:0005829">
    <property type="term" value="C:cytosol"/>
    <property type="evidence" value="ECO:0007669"/>
    <property type="project" value="GOC"/>
</dbReference>
<evidence type="ECO:0000256" key="1">
    <source>
        <dbReference type="SAM" id="MobiDB-lite"/>
    </source>
</evidence>
<dbReference type="SUPFAM" id="SSF64268">
    <property type="entry name" value="PX domain"/>
    <property type="match status" value="1"/>
</dbReference>
<dbReference type="InParanoid" id="A0A163KNG0"/>
<feature type="compositionally biased region" description="Polar residues" evidence="1">
    <location>
        <begin position="139"/>
        <end position="148"/>
    </location>
</feature>
<keyword evidence="3" id="KW-1185">Reference proteome</keyword>
<dbReference type="FunCoup" id="A0A163KNG0">
    <property type="interactions" value="66"/>
</dbReference>
<dbReference type="GO" id="GO:0032266">
    <property type="term" value="F:phosphatidylinositol-3-phosphate binding"/>
    <property type="evidence" value="ECO:0007669"/>
    <property type="project" value="TreeGrafter"/>
</dbReference>
<feature type="region of interest" description="Disordered" evidence="1">
    <location>
        <begin position="121"/>
        <end position="148"/>
    </location>
</feature>
<dbReference type="GO" id="GO:0006886">
    <property type="term" value="P:intracellular protein transport"/>
    <property type="evidence" value="ECO:0007669"/>
    <property type="project" value="TreeGrafter"/>
</dbReference>
<dbReference type="STRING" id="4829.A0A163KNG0"/>
<dbReference type="OrthoDB" id="9976382at2759"/>
<dbReference type="EMBL" id="LT555058">
    <property type="protein sequence ID" value="SAM09513.1"/>
    <property type="molecule type" value="Genomic_DNA"/>
</dbReference>
<protein>
    <recommendedName>
        <fullName evidence="4">PX domain-containing protein</fullName>
    </recommendedName>
</protein>
<dbReference type="InterPro" id="IPR027267">
    <property type="entry name" value="AH/BAR_dom_sf"/>
</dbReference>
<dbReference type="Gene3D" id="3.30.1520.10">
    <property type="entry name" value="Phox-like domain"/>
    <property type="match status" value="1"/>
</dbReference>
<dbReference type="InterPro" id="IPR053055">
    <property type="entry name" value="VPS17"/>
</dbReference>
<dbReference type="AlphaFoldDB" id="A0A163KNG0"/>
<sequence>MAQHDNKKDPALTLYITTVDYNRRDPVFWIQAKTNMTKYKHKQRRFPRYYSELQKLDRHLVSTLDDVLLPVLPFCPQPHQDKDGSLVPRQWWLNVHATSSHGQNRNYKGVINDSWQQQQHYLSPAASSSSPSLLSTSPHTVKSNNNDTNIDLSRVTAWDTHIQVWLNRITAHPRATLNEGLREFVESEVGFRPQLKPVRRHKKLSGFSAKDQDMDMEITQRLDQLDEFGQQLLAVEQNIQVQMATQAVYSDFWLDLASGWVALYKRMAKGCQQLANLERSQEFLMTETFFGEVQYQIRNVEAAKTSLHRRANAFTDYLTSRKHTESCLRHVDRLKSSSNIDRGRVNDVIDDLELARADEQAHYQRYRRIDGNLGYDLDVRYKRGVTKDMIAALREYARGQLHLEQQKLEIWRSMQQHLV</sequence>
<dbReference type="InterPro" id="IPR036871">
    <property type="entry name" value="PX_dom_sf"/>
</dbReference>
<evidence type="ECO:0000313" key="3">
    <source>
        <dbReference type="Proteomes" id="UP000078561"/>
    </source>
</evidence>
<proteinExistence type="predicted"/>
<dbReference type="PANTHER" id="PTHR47433:SF1">
    <property type="entry name" value="VACUOLAR PROTEIN SORTING-ASSOCIATED PROTEIN 17"/>
    <property type="match status" value="1"/>
</dbReference>
<name>A0A163KNG0_ABSGL</name>
<feature type="compositionally biased region" description="Low complexity" evidence="1">
    <location>
        <begin position="122"/>
        <end position="138"/>
    </location>
</feature>
<dbReference type="PANTHER" id="PTHR47433">
    <property type="entry name" value="VACUOLAR PROTEIN SORTING-ASSOCIATED PROTEIN 17"/>
    <property type="match status" value="1"/>
</dbReference>
<dbReference type="GO" id="GO:0005768">
    <property type="term" value="C:endosome"/>
    <property type="evidence" value="ECO:0007669"/>
    <property type="project" value="TreeGrafter"/>
</dbReference>
<evidence type="ECO:0008006" key="4">
    <source>
        <dbReference type="Google" id="ProtNLM"/>
    </source>
</evidence>
<dbReference type="Gene3D" id="1.20.1270.60">
    <property type="entry name" value="Arfaptin homology (AH) domain/BAR domain"/>
    <property type="match status" value="1"/>
</dbReference>